<sequence length="539" mass="57479">MSTPTGDDAFLNSLEQDVAAELRRAEASEPDDEAGGLPIDEWMFDPADVQREEIGLRSLLGAVKAMENGSRPSAAPASAHGIHVAARGHCLSLVRAVDRPTGAARYGRMFPDLNPLGTDPQLLMRAGGNGGICDAAAVLGGLGPGDDDASEAAGWPFFGQLIAHDITADRSPIEGDVAPDALRNARAPKLNLEMLYSDGPVGSPYLFDIADPAKFLLGPDGADAPRNHQGVALIGDPRNDVHLFALALHVALLQAHNRTVDLLRENGVPEAEVFERARIILTWHYQWVVVHDFLPRLVGASLVERVLAEGSRWFTPAPGQAYIPLEFADAAFRYGHGQIRHTYRLVNGGPLVPLFPDLVGFGPQPADRRLDLAQVFDLPGRPPAQRAKRLDGRLATSLIGLPEQVTGAVDTAAYRSLAVRDLLRGETTALPSGEAVAQVMNVSPLTADELDQAWPHGTPLWFYILKEAEHRGGGDRLGPVGGRIVAEVLIGLLRADPASYLSLEPDWEPILPADGPDFGLADLLTLGATRDRAGGAAGP</sequence>
<dbReference type="InterPro" id="IPR010255">
    <property type="entry name" value="Haem_peroxidase_sf"/>
</dbReference>
<evidence type="ECO:0000256" key="3">
    <source>
        <dbReference type="ARBA" id="ARBA00023180"/>
    </source>
</evidence>
<keyword evidence="4" id="KW-0560">Oxidoreductase</keyword>
<dbReference type="RefSeq" id="WP_212612658.1">
    <property type="nucleotide sequence ID" value="NZ_VIWU01000001.1"/>
</dbReference>
<gene>
    <name evidence="4" type="ORF">FHX44_115487</name>
</gene>
<dbReference type="InterPro" id="IPR037120">
    <property type="entry name" value="Haem_peroxidase_sf_animal"/>
</dbReference>
<dbReference type="Pfam" id="PF03098">
    <property type="entry name" value="An_peroxidase"/>
    <property type="match status" value="1"/>
</dbReference>
<accession>A0A561SXH1</accession>
<dbReference type="PRINTS" id="PR00457">
    <property type="entry name" value="ANPEROXIDASE"/>
</dbReference>
<evidence type="ECO:0000256" key="1">
    <source>
        <dbReference type="ARBA" id="ARBA00004613"/>
    </source>
</evidence>
<dbReference type="GO" id="GO:0004601">
    <property type="term" value="F:peroxidase activity"/>
    <property type="evidence" value="ECO:0007669"/>
    <property type="project" value="UniProtKB-KW"/>
</dbReference>
<dbReference type="AlphaFoldDB" id="A0A561SXH1"/>
<comment type="caution">
    <text evidence="4">The sequence shown here is derived from an EMBL/GenBank/DDBJ whole genome shotgun (WGS) entry which is preliminary data.</text>
</comment>
<protein>
    <submittedName>
        <fullName evidence="4">Heme peroxidase</fullName>
    </submittedName>
</protein>
<keyword evidence="5" id="KW-1185">Reference proteome</keyword>
<dbReference type="PANTHER" id="PTHR11475">
    <property type="entry name" value="OXIDASE/PEROXIDASE"/>
    <property type="match status" value="1"/>
</dbReference>
<keyword evidence="3" id="KW-0325">Glycoprotein</keyword>
<dbReference type="PANTHER" id="PTHR11475:SF4">
    <property type="entry name" value="CHORION PEROXIDASE"/>
    <property type="match status" value="1"/>
</dbReference>
<organism evidence="4 5">
    <name type="scientific">Pseudonocardia hierapolitana</name>
    <dbReference type="NCBI Taxonomy" id="1128676"/>
    <lineage>
        <taxon>Bacteria</taxon>
        <taxon>Bacillati</taxon>
        <taxon>Actinomycetota</taxon>
        <taxon>Actinomycetes</taxon>
        <taxon>Pseudonocardiales</taxon>
        <taxon>Pseudonocardiaceae</taxon>
        <taxon>Pseudonocardia</taxon>
    </lineage>
</organism>
<keyword evidence="2" id="KW-0964">Secreted</keyword>
<evidence type="ECO:0000256" key="2">
    <source>
        <dbReference type="ARBA" id="ARBA00022525"/>
    </source>
</evidence>
<evidence type="ECO:0000313" key="5">
    <source>
        <dbReference type="Proteomes" id="UP000321261"/>
    </source>
</evidence>
<dbReference type="Gene3D" id="1.10.640.10">
    <property type="entry name" value="Haem peroxidase domain superfamily, animal type"/>
    <property type="match status" value="1"/>
</dbReference>
<dbReference type="SUPFAM" id="SSF48113">
    <property type="entry name" value="Heme-dependent peroxidases"/>
    <property type="match status" value="1"/>
</dbReference>
<evidence type="ECO:0000313" key="4">
    <source>
        <dbReference type="EMBL" id="TWF79554.1"/>
    </source>
</evidence>
<dbReference type="PROSITE" id="PS50292">
    <property type="entry name" value="PEROXIDASE_3"/>
    <property type="match status" value="1"/>
</dbReference>
<name>A0A561SXH1_9PSEU</name>
<reference evidence="4 5" key="1">
    <citation type="submission" date="2019-06" db="EMBL/GenBank/DDBJ databases">
        <title>Sequencing the genomes of 1000 actinobacteria strains.</title>
        <authorList>
            <person name="Klenk H.-P."/>
        </authorList>
    </citation>
    <scope>NUCLEOTIDE SEQUENCE [LARGE SCALE GENOMIC DNA]</scope>
    <source>
        <strain evidence="4 5">DSM 45671</strain>
    </source>
</reference>
<dbReference type="GO" id="GO:0006979">
    <property type="term" value="P:response to oxidative stress"/>
    <property type="evidence" value="ECO:0007669"/>
    <property type="project" value="InterPro"/>
</dbReference>
<dbReference type="InterPro" id="IPR019791">
    <property type="entry name" value="Haem_peroxidase_animal"/>
</dbReference>
<dbReference type="GO" id="GO:0020037">
    <property type="term" value="F:heme binding"/>
    <property type="evidence" value="ECO:0007669"/>
    <property type="project" value="InterPro"/>
</dbReference>
<proteinExistence type="predicted"/>
<dbReference type="GO" id="GO:0005576">
    <property type="term" value="C:extracellular region"/>
    <property type="evidence" value="ECO:0007669"/>
    <property type="project" value="UniProtKB-SubCell"/>
</dbReference>
<comment type="subcellular location">
    <subcellularLocation>
        <location evidence="1">Secreted</location>
    </subcellularLocation>
</comment>
<keyword evidence="4" id="KW-0575">Peroxidase</keyword>
<dbReference type="EMBL" id="VIWU01000001">
    <property type="protein sequence ID" value="TWF79554.1"/>
    <property type="molecule type" value="Genomic_DNA"/>
</dbReference>
<dbReference type="Proteomes" id="UP000321261">
    <property type="component" value="Unassembled WGS sequence"/>
</dbReference>